<organism evidence="2 3">
    <name type="scientific">Aspergillus bertholletiae</name>
    <dbReference type="NCBI Taxonomy" id="1226010"/>
    <lineage>
        <taxon>Eukaryota</taxon>
        <taxon>Fungi</taxon>
        <taxon>Dikarya</taxon>
        <taxon>Ascomycota</taxon>
        <taxon>Pezizomycotina</taxon>
        <taxon>Eurotiomycetes</taxon>
        <taxon>Eurotiomycetidae</taxon>
        <taxon>Eurotiales</taxon>
        <taxon>Aspergillaceae</taxon>
        <taxon>Aspergillus</taxon>
        <taxon>Aspergillus subgen. Circumdati</taxon>
    </lineage>
</organism>
<sequence>METSKLDCVTLNTNLSPFPIARYPKHKFLLKGFICSLRVNVLIIDKHAPVSSMLLQRSTRASYFGCWEFPGGNVNNQDKNLCEAAEREVKETIGMTGLEFFDTMVSKTWDTAHRWLSFTLLATVHGWSGCLESMSSADKENQNLMWVTKNDVLRMGKAAFYGNQLESVLGAFNTVENVNDLSH</sequence>
<dbReference type="OrthoDB" id="276276at2759"/>
<reference evidence="2 3" key="1">
    <citation type="submission" date="2019-04" db="EMBL/GenBank/DDBJ databases">
        <title>Friends and foes A comparative genomics studyof 23 Aspergillus species from section Flavi.</title>
        <authorList>
            <consortium name="DOE Joint Genome Institute"/>
            <person name="Kjaerbolling I."/>
            <person name="Vesth T."/>
            <person name="Frisvad J.C."/>
            <person name="Nybo J.L."/>
            <person name="Theobald S."/>
            <person name="Kildgaard S."/>
            <person name="Isbrandt T."/>
            <person name="Kuo A."/>
            <person name="Sato A."/>
            <person name="Lyhne E.K."/>
            <person name="Kogle M.E."/>
            <person name="Wiebenga A."/>
            <person name="Kun R.S."/>
            <person name="Lubbers R.J."/>
            <person name="Makela M.R."/>
            <person name="Barry K."/>
            <person name="Chovatia M."/>
            <person name="Clum A."/>
            <person name="Daum C."/>
            <person name="Haridas S."/>
            <person name="He G."/>
            <person name="LaButti K."/>
            <person name="Lipzen A."/>
            <person name="Mondo S."/>
            <person name="Riley R."/>
            <person name="Salamov A."/>
            <person name="Simmons B.A."/>
            <person name="Magnuson J.K."/>
            <person name="Henrissat B."/>
            <person name="Mortensen U.H."/>
            <person name="Larsen T.O."/>
            <person name="Devries R.P."/>
            <person name="Grigoriev I.V."/>
            <person name="Machida M."/>
            <person name="Baker S.E."/>
            <person name="Andersen M.R."/>
        </authorList>
    </citation>
    <scope>NUCLEOTIDE SEQUENCE [LARGE SCALE GENOMIC DNA]</scope>
    <source>
        <strain evidence="2 3">IBT 29228</strain>
    </source>
</reference>
<accession>A0A5N7B7S5</accession>
<dbReference type="Pfam" id="PF00293">
    <property type="entry name" value="NUDIX"/>
    <property type="match status" value="1"/>
</dbReference>
<dbReference type="CDD" id="cd02883">
    <property type="entry name" value="NUDIX_Hydrolase"/>
    <property type="match status" value="1"/>
</dbReference>
<dbReference type="SUPFAM" id="SSF55811">
    <property type="entry name" value="Nudix"/>
    <property type="match status" value="1"/>
</dbReference>
<dbReference type="AlphaFoldDB" id="A0A5N7B7S5"/>
<gene>
    <name evidence="2" type="ORF">BDV26DRAFT_292886</name>
</gene>
<evidence type="ECO:0000313" key="2">
    <source>
        <dbReference type="EMBL" id="KAE8377780.1"/>
    </source>
</evidence>
<evidence type="ECO:0000259" key="1">
    <source>
        <dbReference type="PROSITE" id="PS51462"/>
    </source>
</evidence>
<dbReference type="PROSITE" id="PS51462">
    <property type="entry name" value="NUDIX"/>
    <property type="match status" value="1"/>
</dbReference>
<dbReference type="InterPro" id="IPR000086">
    <property type="entry name" value="NUDIX_hydrolase_dom"/>
</dbReference>
<protein>
    <recommendedName>
        <fullName evidence="1">Nudix hydrolase domain-containing protein</fullName>
    </recommendedName>
</protein>
<evidence type="ECO:0000313" key="3">
    <source>
        <dbReference type="Proteomes" id="UP000326198"/>
    </source>
</evidence>
<proteinExistence type="predicted"/>
<dbReference type="InterPro" id="IPR015797">
    <property type="entry name" value="NUDIX_hydrolase-like_dom_sf"/>
</dbReference>
<dbReference type="EMBL" id="ML736218">
    <property type="protein sequence ID" value="KAE8377780.1"/>
    <property type="molecule type" value="Genomic_DNA"/>
</dbReference>
<dbReference type="Gene3D" id="3.90.79.10">
    <property type="entry name" value="Nucleoside Triphosphate Pyrophosphohydrolase"/>
    <property type="match status" value="1"/>
</dbReference>
<feature type="domain" description="Nudix hydrolase" evidence="1">
    <location>
        <begin position="36"/>
        <end position="172"/>
    </location>
</feature>
<keyword evidence="3" id="KW-1185">Reference proteome</keyword>
<dbReference type="Proteomes" id="UP000326198">
    <property type="component" value="Unassembled WGS sequence"/>
</dbReference>
<name>A0A5N7B7S5_9EURO</name>